<keyword evidence="1" id="KW-0808">Transferase</keyword>
<reference evidence="3" key="1">
    <citation type="journal article" date="2017" name="Proc. Natl. Acad. Sci. U.S.A.">
        <title>Simulation of Deepwater Horizon oil plume reveals substrate specialization within a complex community of hydrocarbon degraders.</title>
        <authorList>
            <person name="Hu P."/>
            <person name="Dubinsky E.A."/>
            <person name="Probst A.J."/>
            <person name="Wang J."/>
            <person name="Sieber C.M.K."/>
            <person name="Tom L.M."/>
            <person name="Gardinali P."/>
            <person name="Banfield J.F."/>
            <person name="Atlas R.M."/>
            <person name="Andersen G.L."/>
        </authorList>
    </citation>
    <scope>NUCLEOTIDE SEQUENCE [LARGE SCALE GENOMIC DNA]</scope>
</reference>
<comment type="pathway">
    <text evidence="1">Amino-sugar metabolism; 1,6-anhydro-N-acetylmuramate degradation.</text>
</comment>
<comment type="similarity">
    <text evidence="1">Belongs to the anhydro-N-acetylmuramic acid kinase family.</text>
</comment>
<dbReference type="PANTHER" id="PTHR30605:SF0">
    <property type="entry name" value="ANHYDRO-N-ACETYLMURAMIC ACID KINASE"/>
    <property type="match status" value="1"/>
</dbReference>
<dbReference type="GO" id="GO:0016301">
    <property type="term" value="F:kinase activity"/>
    <property type="evidence" value="ECO:0007669"/>
    <property type="project" value="UniProtKB-KW"/>
</dbReference>
<gene>
    <name evidence="1" type="primary">anmK</name>
    <name evidence="2" type="ORF">A9Q75_11035</name>
</gene>
<comment type="catalytic activity">
    <reaction evidence="1">
        <text>1,6-anhydro-N-acetyl-beta-muramate + ATP + H2O = N-acetyl-D-muramate 6-phosphate + ADP + H(+)</text>
        <dbReference type="Rhea" id="RHEA:24952"/>
        <dbReference type="ChEBI" id="CHEBI:15377"/>
        <dbReference type="ChEBI" id="CHEBI:15378"/>
        <dbReference type="ChEBI" id="CHEBI:30616"/>
        <dbReference type="ChEBI" id="CHEBI:58690"/>
        <dbReference type="ChEBI" id="CHEBI:58722"/>
        <dbReference type="ChEBI" id="CHEBI:456216"/>
        <dbReference type="EC" id="2.7.1.170"/>
    </reaction>
</comment>
<dbReference type="HAMAP" id="MF_01270">
    <property type="entry name" value="AnhMurNAc_kinase"/>
    <property type="match status" value="1"/>
</dbReference>
<dbReference type="InterPro" id="IPR043129">
    <property type="entry name" value="ATPase_NBD"/>
</dbReference>
<comment type="pathway">
    <text evidence="1">Cell wall biogenesis; peptidoglycan recycling.</text>
</comment>
<dbReference type="CDD" id="cd24050">
    <property type="entry name" value="ASKHA_NBD_ANMK"/>
    <property type="match status" value="1"/>
</dbReference>
<dbReference type="InterPro" id="IPR005338">
    <property type="entry name" value="Anhydro_N_Ac-Mur_kinase"/>
</dbReference>
<dbReference type="Proteomes" id="UP000243053">
    <property type="component" value="Unassembled WGS sequence"/>
</dbReference>
<dbReference type="GO" id="GO:0009254">
    <property type="term" value="P:peptidoglycan turnover"/>
    <property type="evidence" value="ECO:0007669"/>
    <property type="project" value="UniProtKB-UniRule"/>
</dbReference>
<name>A0A1Y5ECP3_COLPS</name>
<sequence>MINNETVAQGKYYIGLMSGTSADGIDLALVDFTANGQQPRLVASFYKSYSAKIADKITSLYQPGSNEIDRAFHLDVELAQLFSQAVNVLLNQENLTPKDIIAIGNHGQTIRHRPTGDTPYTLQIGCCQTLATLTGIRVVGQFRRKDMALGGQGAPLVPAFHQLLFAHAVEANFVVNVGGIANITFLPEQGADKAVLGFDTGPGNALLDDWFTKHHSSSDDTFDKNGAWAITGQVIPLLLNQLMQDDYINSAAPKSTGREYFHLQWLEQQLTAFKEETSSQHDLVIDQVNETVLNAVDIQATLLAFTAQSISDAISALTPQGKVYLCGGGVHNSALVEALKSRLNTSDAAFEINTMQALNIDGDILEAMAFSWLAYAFDQGLDSNLPAVTGASASCTLGSTFFP</sequence>
<dbReference type="Pfam" id="PF03702">
    <property type="entry name" value="AnmK"/>
    <property type="match status" value="1"/>
</dbReference>
<accession>A0A1Y5ECP3</accession>
<feature type="binding site" evidence="1">
    <location>
        <begin position="19"/>
        <end position="26"/>
    </location>
    <ligand>
        <name>ATP</name>
        <dbReference type="ChEBI" id="CHEBI:30616"/>
    </ligand>
</feature>
<dbReference type="UniPathway" id="UPA00343"/>
<dbReference type="GO" id="GO:0016773">
    <property type="term" value="F:phosphotransferase activity, alcohol group as acceptor"/>
    <property type="evidence" value="ECO:0007669"/>
    <property type="project" value="UniProtKB-UniRule"/>
</dbReference>
<keyword evidence="1" id="KW-0067">ATP-binding</keyword>
<dbReference type="Gene3D" id="3.30.420.40">
    <property type="match status" value="2"/>
</dbReference>
<dbReference type="EMBL" id="MAAF01000065">
    <property type="protein sequence ID" value="OUR80090.1"/>
    <property type="molecule type" value="Genomic_DNA"/>
</dbReference>
<dbReference type="UniPathway" id="UPA00544"/>
<dbReference type="GO" id="GO:0006040">
    <property type="term" value="P:amino sugar metabolic process"/>
    <property type="evidence" value="ECO:0007669"/>
    <property type="project" value="InterPro"/>
</dbReference>
<dbReference type="PANTHER" id="PTHR30605">
    <property type="entry name" value="ANHYDRO-N-ACETYLMURAMIC ACID KINASE"/>
    <property type="match status" value="1"/>
</dbReference>
<organism evidence="2 3">
    <name type="scientific">Colwellia psychrerythraea</name>
    <name type="common">Vibrio psychroerythus</name>
    <dbReference type="NCBI Taxonomy" id="28229"/>
    <lineage>
        <taxon>Bacteria</taxon>
        <taxon>Pseudomonadati</taxon>
        <taxon>Pseudomonadota</taxon>
        <taxon>Gammaproteobacteria</taxon>
        <taxon>Alteromonadales</taxon>
        <taxon>Colwelliaceae</taxon>
        <taxon>Colwellia</taxon>
    </lineage>
</organism>
<comment type="function">
    <text evidence="1">Catalyzes the specific phosphorylation of 1,6-anhydro-N-acetylmuramic acid (anhMurNAc) with the simultaneous cleavage of the 1,6-anhydro ring, generating MurNAc-6-P. Is required for the utilization of anhMurNAc either imported from the medium or derived from its own cell wall murein, and thus plays a role in cell wall recycling.</text>
</comment>
<dbReference type="GO" id="GO:0005524">
    <property type="term" value="F:ATP binding"/>
    <property type="evidence" value="ECO:0007669"/>
    <property type="project" value="UniProtKB-UniRule"/>
</dbReference>
<proteinExistence type="inferred from homology"/>
<keyword evidence="1" id="KW-0547">Nucleotide-binding</keyword>
<evidence type="ECO:0000256" key="1">
    <source>
        <dbReference type="HAMAP-Rule" id="MF_01270"/>
    </source>
</evidence>
<evidence type="ECO:0000313" key="3">
    <source>
        <dbReference type="Proteomes" id="UP000243053"/>
    </source>
</evidence>
<dbReference type="EC" id="2.7.1.170" evidence="1"/>
<dbReference type="NCBIfam" id="NF007139">
    <property type="entry name" value="PRK09585.1-3"/>
    <property type="match status" value="1"/>
</dbReference>
<comment type="caution">
    <text evidence="2">The sequence shown here is derived from an EMBL/GenBank/DDBJ whole genome shotgun (WGS) entry which is preliminary data.</text>
</comment>
<keyword evidence="1" id="KW-0119">Carbohydrate metabolism</keyword>
<dbReference type="GO" id="GO:0097175">
    <property type="term" value="P:1,6-anhydro-N-acetyl-beta-muramic acid catabolic process"/>
    <property type="evidence" value="ECO:0007669"/>
    <property type="project" value="UniProtKB-UniRule"/>
</dbReference>
<dbReference type="SUPFAM" id="SSF53067">
    <property type="entry name" value="Actin-like ATPase domain"/>
    <property type="match status" value="1"/>
</dbReference>
<keyword evidence="1 2" id="KW-0418">Kinase</keyword>
<protein>
    <recommendedName>
        <fullName evidence="1">Anhydro-N-acetylmuramic acid kinase</fullName>
        <ecNumber evidence="1">2.7.1.170</ecNumber>
    </recommendedName>
    <alternativeName>
        <fullName evidence="1">AnhMurNAc kinase</fullName>
    </alternativeName>
</protein>
<evidence type="ECO:0000313" key="2">
    <source>
        <dbReference type="EMBL" id="OUR80090.1"/>
    </source>
</evidence>
<dbReference type="AlphaFoldDB" id="A0A1Y5ECP3"/>